<dbReference type="Gene3D" id="3.40.710.10">
    <property type="entry name" value="DD-peptidase/beta-lactamase superfamily"/>
    <property type="match status" value="1"/>
</dbReference>
<dbReference type="InterPro" id="IPR000871">
    <property type="entry name" value="Beta-lactam_class-A"/>
</dbReference>
<dbReference type="EMBL" id="PCSW01000039">
    <property type="protein sequence ID" value="PIP57770.1"/>
    <property type="molecule type" value="Genomic_DNA"/>
</dbReference>
<sequence>MTDEVELLPGDLENTFGDLYKSGAGTKLTIWDLIKKMILASDNTAKNALRRQLTDEELNAIFAHVGIPNPYHNTDTDSQTVTSRDYIRIFKSLYFSTFLSPELSQKALDLTTDTEEESLISAGVPPQIQVAHKFGESANGVSDCGIVYHPASPYFLCIMVKTKRIEGKALIGNLSKIIYDLIEEHQASPD</sequence>
<gene>
    <name evidence="2" type="ORF">COX03_01315</name>
</gene>
<dbReference type="GO" id="GO:0030655">
    <property type="term" value="P:beta-lactam antibiotic catabolic process"/>
    <property type="evidence" value="ECO:0007669"/>
    <property type="project" value="InterPro"/>
</dbReference>
<dbReference type="SUPFAM" id="SSF56601">
    <property type="entry name" value="beta-lactamase/transpeptidase-like"/>
    <property type="match status" value="1"/>
</dbReference>
<organism evidence="2 3">
    <name type="scientific">Candidatus Woesebacteria bacterium CG22_combo_CG10-13_8_21_14_all_39_10</name>
    <dbReference type="NCBI Taxonomy" id="1975059"/>
    <lineage>
        <taxon>Bacteria</taxon>
        <taxon>Candidatus Woeseibacteriota</taxon>
    </lineage>
</organism>
<dbReference type="Proteomes" id="UP000229847">
    <property type="component" value="Unassembled WGS sequence"/>
</dbReference>
<accession>A0A2H0BL59</accession>
<dbReference type="InterPro" id="IPR045155">
    <property type="entry name" value="Beta-lactam_cat"/>
</dbReference>
<evidence type="ECO:0000313" key="2">
    <source>
        <dbReference type="EMBL" id="PIP57770.1"/>
    </source>
</evidence>
<name>A0A2H0BL59_9BACT</name>
<dbReference type="PANTHER" id="PTHR35333:SF3">
    <property type="entry name" value="BETA-LACTAMASE-TYPE TRANSPEPTIDASE FOLD CONTAINING PROTEIN"/>
    <property type="match status" value="1"/>
</dbReference>
<protein>
    <recommendedName>
        <fullName evidence="1">Beta-lactamase class A catalytic domain-containing protein</fullName>
    </recommendedName>
</protein>
<dbReference type="GO" id="GO:0046677">
    <property type="term" value="P:response to antibiotic"/>
    <property type="evidence" value="ECO:0007669"/>
    <property type="project" value="InterPro"/>
</dbReference>
<dbReference type="AlphaFoldDB" id="A0A2H0BL59"/>
<dbReference type="InterPro" id="IPR012338">
    <property type="entry name" value="Beta-lactam/transpept-like"/>
</dbReference>
<dbReference type="GO" id="GO:0008800">
    <property type="term" value="F:beta-lactamase activity"/>
    <property type="evidence" value="ECO:0007669"/>
    <property type="project" value="InterPro"/>
</dbReference>
<proteinExistence type="predicted"/>
<dbReference type="PANTHER" id="PTHR35333">
    <property type="entry name" value="BETA-LACTAMASE"/>
    <property type="match status" value="1"/>
</dbReference>
<dbReference type="Pfam" id="PF13354">
    <property type="entry name" value="Beta-lactamase2"/>
    <property type="match status" value="1"/>
</dbReference>
<comment type="caution">
    <text evidence="2">The sequence shown here is derived from an EMBL/GenBank/DDBJ whole genome shotgun (WGS) entry which is preliminary data.</text>
</comment>
<feature type="domain" description="Beta-lactamase class A catalytic" evidence="1">
    <location>
        <begin position="2"/>
        <end position="160"/>
    </location>
</feature>
<evidence type="ECO:0000259" key="1">
    <source>
        <dbReference type="Pfam" id="PF13354"/>
    </source>
</evidence>
<reference evidence="2 3" key="1">
    <citation type="submission" date="2017-09" db="EMBL/GenBank/DDBJ databases">
        <title>Depth-based differentiation of microbial function through sediment-hosted aquifers and enrichment of novel symbionts in the deep terrestrial subsurface.</title>
        <authorList>
            <person name="Probst A.J."/>
            <person name="Ladd B."/>
            <person name="Jarett J.K."/>
            <person name="Geller-Mcgrath D.E."/>
            <person name="Sieber C.M."/>
            <person name="Emerson J.B."/>
            <person name="Anantharaman K."/>
            <person name="Thomas B.C."/>
            <person name="Malmstrom R."/>
            <person name="Stieglmeier M."/>
            <person name="Klingl A."/>
            <person name="Woyke T."/>
            <person name="Ryan C.M."/>
            <person name="Banfield J.F."/>
        </authorList>
    </citation>
    <scope>NUCLEOTIDE SEQUENCE [LARGE SCALE GENOMIC DNA]</scope>
    <source>
        <strain evidence="2">CG22_combo_CG10-13_8_21_14_all_39_10</strain>
    </source>
</reference>
<evidence type="ECO:0000313" key="3">
    <source>
        <dbReference type="Proteomes" id="UP000229847"/>
    </source>
</evidence>